<organism evidence="1 2">
    <name type="scientific">Spirosoma liriopis</name>
    <dbReference type="NCBI Taxonomy" id="2937440"/>
    <lineage>
        <taxon>Bacteria</taxon>
        <taxon>Pseudomonadati</taxon>
        <taxon>Bacteroidota</taxon>
        <taxon>Cytophagia</taxon>
        <taxon>Cytophagales</taxon>
        <taxon>Cytophagaceae</taxon>
        <taxon>Spirosoma</taxon>
    </lineage>
</organism>
<sequence length="121" mass="13560">MDIHFSLDFTTPFGIGDQVFVLHPPKDIPCHGGPAWKPYQKGNIIKIKLIFDLNTTNGLAISQPGDEQILHVDRVVYTIICPPLDHHHSAFSVECPTDPTSEPRLFANEEELQAYLQPESV</sequence>
<dbReference type="RefSeq" id="WP_248479300.1">
    <property type="nucleotide sequence ID" value="NZ_JALPRF010000004.1"/>
</dbReference>
<evidence type="ECO:0000313" key="2">
    <source>
        <dbReference type="Proteomes" id="UP001202180"/>
    </source>
</evidence>
<dbReference type="Proteomes" id="UP001202180">
    <property type="component" value="Unassembled WGS sequence"/>
</dbReference>
<gene>
    <name evidence="1" type="ORF">M0L20_22840</name>
</gene>
<dbReference type="EMBL" id="JALPRF010000004">
    <property type="protein sequence ID" value="MCK8494724.1"/>
    <property type="molecule type" value="Genomic_DNA"/>
</dbReference>
<keyword evidence="2" id="KW-1185">Reference proteome</keyword>
<comment type="caution">
    <text evidence="1">The sequence shown here is derived from an EMBL/GenBank/DDBJ whole genome shotgun (WGS) entry which is preliminary data.</text>
</comment>
<name>A0ABT0HRC8_9BACT</name>
<reference evidence="1 2" key="1">
    <citation type="submission" date="2022-04" db="EMBL/GenBank/DDBJ databases">
        <title>Spirosoma sp. strain RP8 genome sequencing and assembly.</title>
        <authorList>
            <person name="Jung Y."/>
        </authorList>
    </citation>
    <scope>NUCLEOTIDE SEQUENCE [LARGE SCALE GENOMIC DNA]</scope>
    <source>
        <strain evidence="1 2">RP8</strain>
    </source>
</reference>
<accession>A0ABT0HRC8</accession>
<protein>
    <submittedName>
        <fullName evidence="1">Uncharacterized protein</fullName>
    </submittedName>
</protein>
<proteinExistence type="predicted"/>
<evidence type="ECO:0000313" key="1">
    <source>
        <dbReference type="EMBL" id="MCK8494724.1"/>
    </source>
</evidence>